<dbReference type="GO" id="GO:0003755">
    <property type="term" value="F:peptidyl-prolyl cis-trans isomerase activity"/>
    <property type="evidence" value="ECO:0007669"/>
    <property type="project" value="UniProtKB-KW"/>
</dbReference>
<dbReference type="EMBL" id="CP015118">
    <property type="protein sequence ID" value="ARN23874.1"/>
    <property type="molecule type" value="Genomic_DNA"/>
</dbReference>
<dbReference type="Pfam" id="PF13145">
    <property type="entry name" value="Rotamase_2"/>
    <property type="match status" value="1"/>
</dbReference>
<dbReference type="Gene3D" id="3.10.50.40">
    <property type="match status" value="1"/>
</dbReference>
<dbReference type="PROSITE" id="PS50198">
    <property type="entry name" value="PPIC_PPIASE_2"/>
    <property type="match status" value="1"/>
</dbReference>
<dbReference type="InterPro" id="IPR000297">
    <property type="entry name" value="PPIase_PpiC"/>
</dbReference>
<dbReference type="PANTHER" id="PTHR47245:SF2">
    <property type="entry name" value="PEPTIDYL-PROLYL CIS-TRANS ISOMERASE HP_0175-RELATED"/>
    <property type="match status" value="1"/>
</dbReference>
<keyword evidence="6" id="KW-0413">Isomerase</keyword>
<dbReference type="RefSeq" id="WP_085754160.1">
    <property type="nucleotide sequence ID" value="NZ_BSPR01000007.1"/>
</dbReference>
<dbReference type="InterPro" id="IPR050245">
    <property type="entry name" value="PrsA_foldase"/>
</dbReference>
<dbReference type="SUPFAM" id="SSF54534">
    <property type="entry name" value="FKBP-like"/>
    <property type="match status" value="1"/>
</dbReference>
<dbReference type="InterPro" id="IPR046357">
    <property type="entry name" value="PPIase_dom_sf"/>
</dbReference>
<dbReference type="PANTHER" id="PTHR47245">
    <property type="entry name" value="PEPTIDYLPROLYL ISOMERASE"/>
    <property type="match status" value="1"/>
</dbReference>
<dbReference type="AlphaFoldDB" id="A0A1W6LHW6"/>
<keyword evidence="7" id="KW-1185">Reference proteome</keyword>
<evidence type="ECO:0000256" key="2">
    <source>
        <dbReference type="ARBA" id="ARBA00007656"/>
    </source>
</evidence>
<protein>
    <recommendedName>
        <fullName evidence="3">peptidylprolyl isomerase</fullName>
        <ecNumber evidence="3">5.2.1.8</ecNumber>
    </recommendedName>
</protein>
<evidence type="ECO:0000256" key="1">
    <source>
        <dbReference type="ARBA" id="ARBA00000971"/>
    </source>
</evidence>
<proteinExistence type="inferred from homology"/>
<comment type="similarity">
    <text evidence="2">Belongs to the PpiC/parvulin rotamase family.</text>
</comment>
<dbReference type="InterPro" id="IPR027304">
    <property type="entry name" value="Trigger_fact/SurA_dom_sf"/>
</dbReference>
<evidence type="ECO:0000259" key="5">
    <source>
        <dbReference type="PROSITE" id="PS50198"/>
    </source>
</evidence>
<dbReference type="Proteomes" id="UP000193427">
    <property type="component" value="Chromosome"/>
</dbReference>
<organism evidence="6 7">
    <name type="scientific">Piscinibacter gummiphilus</name>
    <dbReference type="NCBI Taxonomy" id="946333"/>
    <lineage>
        <taxon>Bacteria</taxon>
        <taxon>Pseudomonadati</taxon>
        <taxon>Pseudomonadota</taxon>
        <taxon>Betaproteobacteria</taxon>
        <taxon>Burkholderiales</taxon>
        <taxon>Sphaerotilaceae</taxon>
        <taxon>Piscinibacter</taxon>
    </lineage>
</organism>
<evidence type="ECO:0000256" key="3">
    <source>
        <dbReference type="ARBA" id="ARBA00013194"/>
    </source>
</evidence>
<comment type="catalytic activity">
    <reaction evidence="1">
        <text>[protein]-peptidylproline (omega=180) = [protein]-peptidylproline (omega=0)</text>
        <dbReference type="Rhea" id="RHEA:16237"/>
        <dbReference type="Rhea" id="RHEA-COMP:10747"/>
        <dbReference type="Rhea" id="RHEA-COMP:10748"/>
        <dbReference type="ChEBI" id="CHEBI:83833"/>
        <dbReference type="ChEBI" id="CHEBI:83834"/>
        <dbReference type="EC" id="5.2.1.8"/>
    </reaction>
</comment>
<dbReference type="STRING" id="946333.A4W93_13605"/>
<gene>
    <name evidence="6" type="ORF">A4W93_13605</name>
</gene>
<feature type="domain" description="PpiC" evidence="5">
    <location>
        <begin position="136"/>
        <end position="227"/>
    </location>
</feature>
<evidence type="ECO:0000313" key="6">
    <source>
        <dbReference type="EMBL" id="ARN23874.1"/>
    </source>
</evidence>
<dbReference type="OrthoDB" id="14196at2"/>
<dbReference type="KEGG" id="rgu:A4W93_13605"/>
<keyword evidence="4" id="KW-0697">Rotamase</keyword>
<evidence type="ECO:0000313" key="7">
    <source>
        <dbReference type="Proteomes" id="UP000193427"/>
    </source>
</evidence>
<evidence type="ECO:0000256" key="4">
    <source>
        <dbReference type="ARBA" id="ARBA00023110"/>
    </source>
</evidence>
<accession>A0A1W6LHW6</accession>
<dbReference type="SUPFAM" id="SSF109998">
    <property type="entry name" value="Triger factor/SurA peptide-binding domain-like"/>
    <property type="match status" value="1"/>
</dbReference>
<sequence>MKKKLSVVARAALLATSVSLLSPLAAQAQNITTVNGKPVPQSRADVLLQQATRQGQQPRTPELEAQVRDEVVLREMFVQEAVKRGLSTTKEYRDQIELARQGILIRELFTDFQKKNPVTDADIQAEYDKFKAQAGGSEYRARHILVEKEDEAKDIIAKLKGGAKFEDLAKKLSKDPGSGANGGDLDWANPNSYVPEFSAALTKLKKGETTQEPVKSQFGYHVIKLEDTRESQPPSLEEVKPQIQQRLNQIKLTEFRDQIKAKSKTDYKFQTN</sequence>
<reference evidence="6 7" key="1">
    <citation type="submission" date="2016-04" db="EMBL/GenBank/DDBJ databases">
        <title>Complete genome sequence of natural rubber-degrading, novel Gram-negative bacterium, Rhizobacter gummiphilus strain NS21.</title>
        <authorList>
            <person name="Tabata M."/>
            <person name="Kasai D."/>
            <person name="Fukuda M."/>
        </authorList>
    </citation>
    <scope>NUCLEOTIDE SEQUENCE [LARGE SCALE GENOMIC DNA]</scope>
    <source>
        <strain evidence="6 7">NS21</strain>
    </source>
</reference>
<dbReference type="EC" id="5.2.1.8" evidence="3"/>
<name>A0A1W6LHW6_9BURK</name>